<dbReference type="Pfam" id="PF01300">
    <property type="entry name" value="Sua5_yciO_yrdC"/>
    <property type="match status" value="1"/>
</dbReference>
<dbReference type="PANTHER" id="PTHR42828">
    <property type="entry name" value="DHBP SYNTHASE RIBB-LIKE ALPHA/BETA DOMAIN-CONTAINING PROTEIN"/>
    <property type="match status" value="1"/>
</dbReference>
<dbReference type="PROSITE" id="PS51163">
    <property type="entry name" value="YRDC"/>
    <property type="match status" value="1"/>
</dbReference>
<dbReference type="RefSeq" id="WP_066449512.1">
    <property type="nucleotide sequence ID" value="NZ_CP014226.1"/>
</dbReference>
<gene>
    <name evidence="2" type="primary">tsaC_2</name>
    <name evidence="2" type="ORF">LOKO_02441</name>
</gene>
<evidence type="ECO:0000313" key="2">
    <source>
        <dbReference type="EMBL" id="AMD01501.1"/>
    </source>
</evidence>
<dbReference type="Gene3D" id="3.90.870.10">
    <property type="entry name" value="DHBP synthase"/>
    <property type="match status" value="1"/>
</dbReference>
<keyword evidence="2" id="KW-0808">Transferase</keyword>
<organism evidence="2 3">
    <name type="scientific">Halomonas chromatireducens</name>
    <dbReference type="NCBI Taxonomy" id="507626"/>
    <lineage>
        <taxon>Bacteria</taxon>
        <taxon>Pseudomonadati</taxon>
        <taxon>Pseudomonadota</taxon>
        <taxon>Gammaproteobacteria</taxon>
        <taxon>Oceanospirillales</taxon>
        <taxon>Halomonadaceae</taxon>
        <taxon>Halomonas</taxon>
    </lineage>
</organism>
<dbReference type="PANTHER" id="PTHR42828:SF3">
    <property type="entry name" value="THREONYLCARBAMOYL-AMP SYNTHASE"/>
    <property type="match status" value="1"/>
</dbReference>
<evidence type="ECO:0000259" key="1">
    <source>
        <dbReference type="PROSITE" id="PS51163"/>
    </source>
</evidence>
<dbReference type="EMBL" id="CP014226">
    <property type="protein sequence ID" value="AMD01501.1"/>
    <property type="molecule type" value="Genomic_DNA"/>
</dbReference>
<keyword evidence="3" id="KW-1185">Reference proteome</keyword>
<accession>A0A0X8HF54</accession>
<dbReference type="NCBIfam" id="TIGR00057">
    <property type="entry name" value="L-threonylcarbamoyladenylate synthase"/>
    <property type="match status" value="1"/>
</dbReference>
<dbReference type="InterPro" id="IPR017945">
    <property type="entry name" value="DHBP_synth_RibB-like_a/b_dom"/>
</dbReference>
<sequence>MSQYFQLHPENPQKRLIDQAIQIIRDGGVVAYPTDSGYALGCHLGDKKAVERIKRLRSLDDKHNFTLVCSDLSEIGTYAKVDNAVFRLLKAHTPGAYTFILNATNEVPRLLLHPKRRSIGVRVPDHRITHALLDALGEPLMSVTLIPVGEELPMTDAEEIRDRFGNQLDLIIDGGACHLEATSVVDLRELPPTIVREGRGDLTPFRT</sequence>
<dbReference type="PATRIC" id="fig|507626.3.peg.2438"/>
<dbReference type="KEGG" id="hco:LOKO_02441"/>
<reference evidence="2 3" key="1">
    <citation type="journal article" date="2016" name="Genome Announc.">
        <title>Draft Genome Sequence of 'Halomonas chromatireducens' Strain AGD 8-3, a Haloalkaliphilic Chromate- and Selenite-Reducing Gammaproteobacterium.</title>
        <authorList>
            <person name="Sharko F.S."/>
            <person name="Shapovalova A.A."/>
            <person name="Tsygankova S.V."/>
            <person name="Komova A.V."/>
            <person name="Boulygina E.S."/>
            <person name="Teslyuk A.B."/>
            <person name="Gotovtsev P.M."/>
            <person name="Namsaraev Z.B."/>
            <person name="Khijniak T.V."/>
            <person name="Nedoluzhko A.V."/>
            <person name="Vasilov R.G."/>
        </authorList>
    </citation>
    <scope>NUCLEOTIDE SEQUENCE [LARGE SCALE GENOMIC DNA]</scope>
    <source>
        <strain evidence="2 3">AGD 8-3</strain>
    </source>
</reference>
<dbReference type="GO" id="GO:0061710">
    <property type="term" value="F:L-threonylcarbamoyladenylate synthase"/>
    <property type="evidence" value="ECO:0007669"/>
    <property type="project" value="UniProtKB-EC"/>
</dbReference>
<evidence type="ECO:0000313" key="3">
    <source>
        <dbReference type="Proteomes" id="UP000063387"/>
    </source>
</evidence>
<dbReference type="GO" id="GO:0003725">
    <property type="term" value="F:double-stranded RNA binding"/>
    <property type="evidence" value="ECO:0007669"/>
    <property type="project" value="InterPro"/>
</dbReference>
<reference evidence="2 3" key="2">
    <citation type="submission" date="2016-02" db="EMBL/GenBank/DDBJ databases">
        <authorList>
            <person name="Wen L."/>
            <person name="He K."/>
            <person name="Yang H."/>
        </authorList>
    </citation>
    <scope>NUCLEOTIDE SEQUENCE [LARGE SCALE GENOMIC DNA]</scope>
    <source>
        <strain evidence="2 3">AGD 8-3</strain>
    </source>
</reference>
<dbReference type="Proteomes" id="UP000063387">
    <property type="component" value="Chromosome"/>
</dbReference>
<feature type="domain" description="YrdC-like" evidence="1">
    <location>
        <begin position="14"/>
        <end position="200"/>
    </location>
</feature>
<dbReference type="InterPro" id="IPR006070">
    <property type="entry name" value="Sua5-like_dom"/>
</dbReference>
<dbReference type="AlphaFoldDB" id="A0A0X8HF54"/>
<protein>
    <submittedName>
        <fullName evidence="2">Threonylcarbamoyl-AMP synthase</fullName>
        <ecNumber evidence="2">2.7.7.87</ecNumber>
    </submittedName>
</protein>
<dbReference type="OrthoDB" id="9781656at2"/>
<keyword evidence="2" id="KW-0548">Nucleotidyltransferase</keyword>
<dbReference type="STRING" id="507626.LOKO_02441"/>
<dbReference type="InterPro" id="IPR052532">
    <property type="entry name" value="SUA5_domain"/>
</dbReference>
<name>A0A0X8HF54_9GAMM</name>
<proteinExistence type="predicted"/>
<dbReference type="EC" id="2.7.7.87" evidence="2"/>
<dbReference type="SUPFAM" id="SSF55821">
    <property type="entry name" value="YrdC/RibB"/>
    <property type="match status" value="1"/>
</dbReference>